<sequence>MKQKIVLSILGGVGAALGSLALAGHYFYKTAVANTEKDFLEVINYDDISSDDPWAEEKKWYAHTEHEPTEITSIDGLKINGIYIPAPKPSKKVALIAHGYSGSLKDMAPFAKLFHDLEFNILVADARGHGTSDGNYIGFGWHERMDYIQWINQVIEKYGKNCEIVLFGISMGGATVLNVSGEGLPKQVKAIIEDCGFSSVEEEITYQLKTMYKLPKFPLVQITSLITKLKAGYWFEEASSLEQVKKNQIPTLFIHGDADDFVPTSMVYDLYEANASEKELYIVPGAKHAYAYVTNKDKYRHTVSAFLKSYLSLETQL</sequence>
<proteinExistence type="predicted"/>
<dbReference type="RefSeq" id="WP_087057649.1">
    <property type="nucleotide sequence ID" value="NZ_FUKW01000066.1"/>
</dbReference>
<reference evidence="2 3" key="1">
    <citation type="submission" date="2017-02" db="EMBL/GenBank/DDBJ databases">
        <authorList>
            <person name="Peterson S.W."/>
        </authorList>
    </citation>
    <scope>NUCLEOTIDE SEQUENCE [LARGE SCALE GENOMIC DNA]</scope>
    <source>
        <strain evidence="2 3">42ea</strain>
    </source>
</reference>
<evidence type="ECO:0000259" key="1">
    <source>
        <dbReference type="Pfam" id="PF12146"/>
    </source>
</evidence>
<dbReference type="InterPro" id="IPR022742">
    <property type="entry name" value="Hydrolase_4"/>
</dbReference>
<feature type="domain" description="Serine aminopeptidase S33" evidence="1">
    <location>
        <begin position="89"/>
        <end position="198"/>
    </location>
</feature>
<dbReference type="SUPFAM" id="SSF53474">
    <property type="entry name" value="alpha/beta-Hydrolases"/>
    <property type="match status" value="1"/>
</dbReference>
<evidence type="ECO:0000313" key="2">
    <source>
        <dbReference type="EMBL" id="SJN27934.1"/>
    </source>
</evidence>
<dbReference type="InterPro" id="IPR052920">
    <property type="entry name" value="DNA-binding_regulatory"/>
</dbReference>
<dbReference type="EMBL" id="FUKW01000066">
    <property type="protein sequence ID" value="SJN27934.1"/>
    <property type="molecule type" value="Genomic_DNA"/>
</dbReference>
<dbReference type="GO" id="GO:0016787">
    <property type="term" value="F:hydrolase activity"/>
    <property type="evidence" value="ECO:0007669"/>
    <property type="project" value="UniProtKB-KW"/>
</dbReference>
<accession>A0A1R4J7P2</accession>
<organism evidence="2 3">
    <name type="scientific">Marinilactibacillus psychrotolerans 42ea</name>
    <dbReference type="NCBI Taxonomy" id="1255609"/>
    <lineage>
        <taxon>Bacteria</taxon>
        <taxon>Bacillati</taxon>
        <taxon>Bacillota</taxon>
        <taxon>Bacilli</taxon>
        <taxon>Lactobacillales</taxon>
        <taxon>Carnobacteriaceae</taxon>
        <taxon>Marinilactibacillus</taxon>
    </lineage>
</organism>
<dbReference type="Pfam" id="PF12146">
    <property type="entry name" value="Hydrolase_4"/>
    <property type="match status" value="1"/>
</dbReference>
<dbReference type="PANTHER" id="PTHR43358">
    <property type="entry name" value="ALPHA/BETA-HYDROLASE"/>
    <property type="match status" value="1"/>
</dbReference>
<dbReference type="PANTHER" id="PTHR43358:SF4">
    <property type="entry name" value="ALPHA_BETA HYDROLASE FOLD-1 DOMAIN-CONTAINING PROTEIN"/>
    <property type="match status" value="1"/>
</dbReference>
<evidence type="ECO:0000313" key="3">
    <source>
        <dbReference type="Proteomes" id="UP000195611"/>
    </source>
</evidence>
<protein>
    <submittedName>
        <fullName evidence="2">Hydrolases of the alpha/beta superfamily</fullName>
    </submittedName>
</protein>
<gene>
    <name evidence="2" type="ORF">FM115_04235</name>
</gene>
<name>A0A1R4J7P2_9LACT</name>
<keyword evidence="2" id="KW-0378">Hydrolase</keyword>
<dbReference type="AlphaFoldDB" id="A0A1R4J7P2"/>
<dbReference type="InterPro" id="IPR029058">
    <property type="entry name" value="AB_hydrolase_fold"/>
</dbReference>
<dbReference type="Proteomes" id="UP000195611">
    <property type="component" value="Unassembled WGS sequence"/>
</dbReference>
<dbReference type="Gene3D" id="3.40.50.1820">
    <property type="entry name" value="alpha/beta hydrolase"/>
    <property type="match status" value="1"/>
</dbReference>